<feature type="modified residue" description="4-aspartylphosphate" evidence="6">
    <location>
        <position position="55"/>
    </location>
</feature>
<dbReference type="PATRIC" id="fig|1193502.14.peg.1521"/>
<evidence type="ECO:0000313" key="11">
    <source>
        <dbReference type="Proteomes" id="UP000094609"/>
    </source>
</evidence>
<accession>A0A1D7TK35</accession>
<evidence type="ECO:0000313" key="10">
    <source>
        <dbReference type="EMBL" id="AOO65274.1"/>
    </source>
</evidence>
<dbReference type="KEGG" id="shal:SHALO_1499"/>
<dbReference type="GO" id="GO:0006355">
    <property type="term" value="P:regulation of DNA-templated transcription"/>
    <property type="evidence" value="ECO:0007669"/>
    <property type="project" value="InterPro"/>
</dbReference>
<protein>
    <submittedName>
        <fullName evidence="10">Two-component response regulator</fullName>
    </submittedName>
</protein>
<evidence type="ECO:0000256" key="1">
    <source>
        <dbReference type="ARBA" id="ARBA00022553"/>
    </source>
</evidence>
<proteinExistence type="predicted"/>
<sequence length="223" mass="26018">MLASYTILYADDEEQTRENIGEILSLFCKKVYLAKDGKEALQIFQNNTIDIAIFDIEMPYFNGLEVCEQIREFNQKIPLVIATAYTDTEYFLKAVELNLAAYILKPVTAIDLKNALKKCVANLKNNKNEKIYFSDIVYYDTIKRALFVNEKDVILRRSEITFLEYLLKRVNEIVSYQEFENNIWEEGMSSAAIRSLVRDIRKHLPPETIINVARLGYKLKLYK</sequence>
<keyword evidence="4 7" id="KW-0238">DNA-binding</keyword>
<evidence type="ECO:0000256" key="6">
    <source>
        <dbReference type="PROSITE-ProRule" id="PRU00169"/>
    </source>
</evidence>
<dbReference type="InterPro" id="IPR001867">
    <property type="entry name" value="OmpR/PhoB-type_DNA-bd"/>
</dbReference>
<keyword evidence="5" id="KW-0804">Transcription</keyword>
<dbReference type="RefSeq" id="WP_025344669.1">
    <property type="nucleotide sequence ID" value="NZ_CP017111.1"/>
</dbReference>
<dbReference type="PROSITE" id="PS51755">
    <property type="entry name" value="OMPR_PHOB"/>
    <property type="match status" value="1"/>
</dbReference>
<dbReference type="Proteomes" id="UP000094609">
    <property type="component" value="Chromosome"/>
</dbReference>
<dbReference type="EMBL" id="CP017111">
    <property type="protein sequence ID" value="AOO65274.1"/>
    <property type="molecule type" value="Genomic_DNA"/>
</dbReference>
<dbReference type="PROSITE" id="PS50110">
    <property type="entry name" value="RESPONSE_REGULATORY"/>
    <property type="match status" value="1"/>
</dbReference>
<dbReference type="GO" id="GO:0000156">
    <property type="term" value="F:phosphorelay response regulator activity"/>
    <property type="evidence" value="ECO:0007669"/>
    <property type="project" value="TreeGrafter"/>
</dbReference>
<dbReference type="CDD" id="cd00383">
    <property type="entry name" value="trans_reg_C"/>
    <property type="match status" value="1"/>
</dbReference>
<keyword evidence="2" id="KW-0902">Two-component regulatory system</keyword>
<dbReference type="SUPFAM" id="SSF52172">
    <property type="entry name" value="CheY-like"/>
    <property type="match status" value="1"/>
</dbReference>
<dbReference type="GO" id="GO:0032993">
    <property type="term" value="C:protein-DNA complex"/>
    <property type="evidence" value="ECO:0007669"/>
    <property type="project" value="TreeGrafter"/>
</dbReference>
<dbReference type="PANTHER" id="PTHR48111:SF1">
    <property type="entry name" value="TWO-COMPONENT RESPONSE REGULATOR ORR33"/>
    <property type="match status" value="1"/>
</dbReference>
<dbReference type="Gene3D" id="3.40.50.2300">
    <property type="match status" value="1"/>
</dbReference>
<dbReference type="PANTHER" id="PTHR48111">
    <property type="entry name" value="REGULATOR OF RPOS"/>
    <property type="match status" value="1"/>
</dbReference>
<feature type="domain" description="OmpR/PhoB-type" evidence="9">
    <location>
        <begin position="128"/>
        <end position="221"/>
    </location>
</feature>
<evidence type="ECO:0000256" key="2">
    <source>
        <dbReference type="ARBA" id="ARBA00023012"/>
    </source>
</evidence>
<evidence type="ECO:0000256" key="7">
    <source>
        <dbReference type="PROSITE-ProRule" id="PRU01091"/>
    </source>
</evidence>
<dbReference type="Gene3D" id="1.10.10.10">
    <property type="entry name" value="Winged helix-like DNA-binding domain superfamily/Winged helix DNA-binding domain"/>
    <property type="match status" value="1"/>
</dbReference>
<dbReference type="SMART" id="SM00862">
    <property type="entry name" value="Trans_reg_C"/>
    <property type="match status" value="1"/>
</dbReference>
<dbReference type="InterPro" id="IPR011006">
    <property type="entry name" value="CheY-like_superfamily"/>
</dbReference>
<keyword evidence="11" id="KW-1185">Reference proteome</keyword>
<evidence type="ECO:0000256" key="3">
    <source>
        <dbReference type="ARBA" id="ARBA00023015"/>
    </source>
</evidence>
<reference evidence="11" key="1">
    <citation type="submission" date="2016-08" db="EMBL/GenBank/DDBJ databases">
        <title>Complete genome sequence of the organohalide-respiring Epsilonproteobacterium Sulfurospirillum halorespirans.</title>
        <authorList>
            <person name="Goris T."/>
            <person name="Zimmermann J."/>
            <person name="Schenz B."/>
            <person name="Lemos M."/>
            <person name="Hackermueller J."/>
            <person name="Diekert G."/>
        </authorList>
    </citation>
    <scope>NUCLEOTIDE SEQUENCE [LARGE SCALE GENOMIC DNA]</scope>
    <source>
        <strain>DSM 13726</strain>
        <strain evidence="11">PCE-M2</strain>
    </source>
</reference>
<dbReference type="SMART" id="SM00448">
    <property type="entry name" value="REC"/>
    <property type="match status" value="1"/>
</dbReference>
<evidence type="ECO:0000256" key="4">
    <source>
        <dbReference type="ARBA" id="ARBA00023125"/>
    </source>
</evidence>
<dbReference type="GO" id="GO:0000976">
    <property type="term" value="F:transcription cis-regulatory region binding"/>
    <property type="evidence" value="ECO:0007669"/>
    <property type="project" value="TreeGrafter"/>
</dbReference>
<name>A0A1D7TK35_9BACT</name>
<dbReference type="Pfam" id="PF00486">
    <property type="entry name" value="Trans_reg_C"/>
    <property type="match status" value="1"/>
</dbReference>
<organism evidence="10 11">
    <name type="scientific">Sulfurospirillum halorespirans DSM 13726</name>
    <dbReference type="NCBI Taxonomy" id="1193502"/>
    <lineage>
        <taxon>Bacteria</taxon>
        <taxon>Pseudomonadati</taxon>
        <taxon>Campylobacterota</taxon>
        <taxon>Epsilonproteobacteria</taxon>
        <taxon>Campylobacterales</taxon>
        <taxon>Sulfurospirillaceae</taxon>
        <taxon>Sulfurospirillum</taxon>
    </lineage>
</organism>
<dbReference type="AlphaFoldDB" id="A0A1D7TK35"/>
<evidence type="ECO:0000259" key="9">
    <source>
        <dbReference type="PROSITE" id="PS51755"/>
    </source>
</evidence>
<dbReference type="Pfam" id="PF00072">
    <property type="entry name" value="Response_reg"/>
    <property type="match status" value="1"/>
</dbReference>
<evidence type="ECO:0000256" key="5">
    <source>
        <dbReference type="ARBA" id="ARBA00023163"/>
    </source>
</evidence>
<keyword evidence="3" id="KW-0805">Transcription regulation</keyword>
<gene>
    <name evidence="10" type="ORF">SHALO_1499</name>
</gene>
<dbReference type="CDD" id="cd17536">
    <property type="entry name" value="REC_YesN-like"/>
    <property type="match status" value="1"/>
</dbReference>
<dbReference type="STRING" id="1193502.SHALO_1499"/>
<dbReference type="InterPro" id="IPR039420">
    <property type="entry name" value="WalR-like"/>
</dbReference>
<dbReference type="GO" id="GO:0005829">
    <property type="term" value="C:cytosol"/>
    <property type="evidence" value="ECO:0007669"/>
    <property type="project" value="TreeGrafter"/>
</dbReference>
<keyword evidence="1 6" id="KW-0597">Phosphoprotein</keyword>
<feature type="domain" description="Response regulatory" evidence="8">
    <location>
        <begin position="6"/>
        <end position="120"/>
    </location>
</feature>
<evidence type="ECO:0000259" key="8">
    <source>
        <dbReference type="PROSITE" id="PS50110"/>
    </source>
</evidence>
<dbReference type="InterPro" id="IPR036388">
    <property type="entry name" value="WH-like_DNA-bd_sf"/>
</dbReference>
<feature type="DNA-binding region" description="OmpR/PhoB-type" evidence="7">
    <location>
        <begin position="128"/>
        <end position="221"/>
    </location>
</feature>
<dbReference type="InterPro" id="IPR001789">
    <property type="entry name" value="Sig_transdc_resp-reg_receiver"/>
</dbReference>